<evidence type="ECO:0000259" key="2">
    <source>
        <dbReference type="Pfam" id="PF14302"/>
    </source>
</evidence>
<proteinExistence type="predicted"/>
<feature type="signal peptide" evidence="1">
    <location>
        <begin position="1"/>
        <end position="21"/>
    </location>
</feature>
<dbReference type="Proteomes" id="UP000182248">
    <property type="component" value="Unassembled WGS sequence"/>
</dbReference>
<evidence type="ECO:0000313" key="4">
    <source>
        <dbReference type="Proteomes" id="UP000182248"/>
    </source>
</evidence>
<dbReference type="EMBL" id="FPJE01000026">
    <property type="protein sequence ID" value="SFW71823.1"/>
    <property type="molecule type" value="Genomic_DNA"/>
</dbReference>
<reference evidence="3 4" key="1">
    <citation type="submission" date="2016-11" db="EMBL/GenBank/DDBJ databases">
        <authorList>
            <person name="Jaros S."/>
            <person name="Januszkiewicz K."/>
            <person name="Wedrychowicz H."/>
        </authorList>
    </citation>
    <scope>NUCLEOTIDE SEQUENCE [LARGE SCALE GENOMIC DNA]</scope>
    <source>
        <strain evidence="3 4">CGMCC 1.12145</strain>
    </source>
</reference>
<dbReference type="RefSeq" id="WP_072318852.1">
    <property type="nucleotide sequence ID" value="NZ_FPJE01000026.1"/>
</dbReference>
<dbReference type="AlphaFoldDB" id="A0A1K1RI17"/>
<keyword evidence="1" id="KW-0732">Signal</keyword>
<dbReference type="PROSITE" id="PS51257">
    <property type="entry name" value="PROKAR_LIPOPROTEIN"/>
    <property type="match status" value="1"/>
</dbReference>
<gene>
    <name evidence="3" type="ORF">SAMN02927921_03605</name>
</gene>
<protein>
    <recommendedName>
        <fullName evidence="2">DUF4377 domain-containing protein</fullName>
    </recommendedName>
</protein>
<dbReference type="OrthoDB" id="880459at2"/>
<dbReference type="InterPro" id="IPR025485">
    <property type="entry name" value="DUF4377"/>
</dbReference>
<keyword evidence="4" id="KW-1185">Reference proteome</keyword>
<evidence type="ECO:0000256" key="1">
    <source>
        <dbReference type="SAM" id="SignalP"/>
    </source>
</evidence>
<dbReference type="Pfam" id="PF14302">
    <property type="entry name" value="DUF4377"/>
    <property type="match status" value="2"/>
</dbReference>
<sequence length="212" mass="24448">MKTFCTGVLIILISCVLISCLQDDDNNGDKEKTVEMTIYPETAYGEYFMSDIWGEFLTFSDSNENTVQTMSGIITEGFADLDFKKGYQYALRVKKIWMKNPPQDVSSVKYSYLETLQEKKMITEDRELLMELIIAPQKVKFIPRGEKDLQSALLVKETGETRKWPLIHIEGFDFEEGYTYTVRVRKSISASPYRVHYILKDIISKKQATGKS</sequence>
<feature type="domain" description="DUF4377" evidence="2">
    <location>
        <begin position="152"/>
        <end position="205"/>
    </location>
</feature>
<evidence type="ECO:0000313" key="3">
    <source>
        <dbReference type="EMBL" id="SFW71823.1"/>
    </source>
</evidence>
<accession>A0A1K1RI17</accession>
<organism evidence="3 4">
    <name type="scientific">Sinomicrobium oceani</name>
    <dbReference type="NCBI Taxonomy" id="1150368"/>
    <lineage>
        <taxon>Bacteria</taxon>
        <taxon>Pseudomonadati</taxon>
        <taxon>Bacteroidota</taxon>
        <taxon>Flavobacteriia</taxon>
        <taxon>Flavobacteriales</taxon>
        <taxon>Flavobacteriaceae</taxon>
        <taxon>Sinomicrobium</taxon>
    </lineage>
</organism>
<feature type="domain" description="DUF4377" evidence="2">
    <location>
        <begin position="79"/>
        <end position="116"/>
    </location>
</feature>
<name>A0A1K1RI17_9FLAO</name>
<feature type="chain" id="PRO_5013289781" description="DUF4377 domain-containing protein" evidence="1">
    <location>
        <begin position="22"/>
        <end position="212"/>
    </location>
</feature>